<sequence>MKQVKINIQTNMRQQGQSLEQICQGKFFARAEGWNLVYQEDLGDNQKVSTTVKLQNGMATITRTGAVRMRQEFKPGQTTKGNYQSPYGLMQMETKTDEIRWEDRQFFLSYRLKLNGDDMGRYEVTMEMEDYDEYSRKS</sequence>
<dbReference type="SUPFAM" id="SSF50814">
    <property type="entry name" value="Lipocalins"/>
    <property type="match status" value="1"/>
</dbReference>
<evidence type="ECO:0008006" key="3">
    <source>
        <dbReference type="Google" id="ProtNLM"/>
    </source>
</evidence>
<dbReference type="Proteomes" id="UP000284219">
    <property type="component" value="Unassembled WGS sequence"/>
</dbReference>
<protein>
    <recommendedName>
        <fullName evidence="3">DUF1934 domain-containing protein</fullName>
    </recommendedName>
</protein>
<accession>A0A419SGV0</accession>
<dbReference type="Gene3D" id="2.40.128.20">
    <property type="match status" value="1"/>
</dbReference>
<dbReference type="RefSeq" id="WP_170145376.1">
    <property type="nucleotide sequence ID" value="NZ_MCHY01000009.1"/>
</dbReference>
<evidence type="ECO:0000313" key="2">
    <source>
        <dbReference type="Proteomes" id="UP000284219"/>
    </source>
</evidence>
<keyword evidence="2" id="KW-1185">Reference proteome</keyword>
<dbReference type="AlphaFoldDB" id="A0A419SGV0"/>
<reference evidence="1 2" key="1">
    <citation type="submission" date="2016-08" db="EMBL/GenBank/DDBJ databases">
        <title>Novel Firmicute Genomes.</title>
        <authorList>
            <person name="Poppleton D.I."/>
            <person name="Gribaldo S."/>
        </authorList>
    </citation>
    <scope>NUCLEOTIDE SEQUENCE [LARGE SCALE GENOMIC DNA]</scope>
    <source>
        <strain evidence="1 2">RAOx-1</strain>
    </source>
</reference>
<organism evidence="1 2">
    <name type="scientific">Ammoniphilus oxalaticus</name>
    <dbReference type="NCBI Taxonomy" id="66863"/>
    <lineage>
        <taxon>Bacteria</taxon>
        <taxon>Bacillati</taxon>
        <taxon>Bacillota</taxon>
        <taxon>Bacilli</taxon>
        <taxon>Bacillales</taxon>
        <taxon>Paenibacillaceae</taxon>
        <taxon>Aneurinibacillus group</taxon>
        <taxon>Ammoniphilus</taxon>
    </lineage>
</organism>
<gene>
    <name evidence="1" type="ORF">BEP19_12405</name>
</gene>
<dbReference type="Pfam" id="PF09148">
    <property type="entry name" value="DUF1934"/>
    <property type="match status" value="1"/>
</dbReference>
<proteinExistence type="predicted"/>
<dbReference type="InterPro" id="IPR012674">
    <property type="entry name" value="Calycin"/>
</dbReference>
<comment type="caution">
    <text evidence="1">The sequence shown here is derived from an EMBL/GenBank/DDBJ whole genome shotgun (WGS) entry which is preliminary data.</text>
</comment>
<dbReference type="EMBL" id="MCHY01000009">
    <property type="protein sequence ID" value="RKD23024.1"/>
    <property type="molecule type" value="Genomic_DNA"/>
</dbReference>
<name>A0A419SGV0_9BACL</name>
<dbReference type="InterPro" id="IPR015231">
    <property type="entry name" value="DUF1934"/>
</dbReference>
<evidence type="ECO:0000313" key="1">
    <source>
        <dbReference type="EMBL" id="RKD23024.1"/>
    </source>
</evidence>